<protein>
    <submittedName>
        <fullName evidence="1">Uncharacterized protein</fullName>
    </submittedName>
</protein>
<sequence>MTALMQSGAMAQCGDYAAGCVDSALLILVKYEKSVNLSPGPFAVPEDKAERKNQERIAKHFYHRATLHNFRFVPAPTAKQCGVLKKWKDALEPLQAVKASSSSPKAMSSKEGLCGLSDALLCSIAGLVFNDWADFARLAPCCLRLRSIALKGDSWKVVPVLGSEFFGSREKDFWAHFDVDRGVLRDGDACLSRKVVGLLLLALRTFSKKPLYLSGRDLYRPEYVRLWSLAMIFDLPGLRPCFDFKRDSCDPSGMRARREDVELMSTSPYTNAITRQHLMPRSMGFGWEKRFHGIYAEVEVQLDPKDLDAYKIFSMALVSGKSGGIPVSIINTLHMDLIAWKLMLVGEGPLLQENSPTEEGRPMFEPGAYFQVNGLSPHPAVRLSWEPKQLRSGDRLGLMALEQCARGKDTPVLVSTGLALVHNGKIAAAKWLPPLLDQRGHAHPCLSVDASKYGPDDPGMLLYLEHYFEARGGGVTLHLRAEAPSLKSFLEIAGPEPSSS</sequence>
<evidence type="ECO:0000313" key="1">
    <source>
        <dbReference type="EMBL" id="CAE7653243.1"/>
    </source>
</evidence>
<dbReference type="EMBL" id="CAJNIZ010043194">
    <property type="protein sequence ID" value="CAE7653243.1"/>
    <property type="molecule type" value="Genomic_DNA"/>
</dbReference>
<proteinExistence type="predicted"/>
<name>A0A812W0S1_SYMPI</name>
<accession>A0A812W0S1</accession>
<dbReference type="AlphaFoldDB" id="A0A812W0S1"/>
<reference evidence="1" key="1">
    <citation type="submission" date="2021-02" db="EMBL/GenBank/DDBJ databases">
        <authorList>
            <person name="Dougan E. K."/>
            <person name="Rhodes N."/>
            <person name="Thang M."/>
            <person name="Chan C."/>
        </authorList>
    </citation>
    <scope>NUCLEOTIDE SEQUENCE</scope>
</reference>
<gene>
    <name evidence="1" type="ORF">SPIL2461_LOCUS17488</name>
</gene>
<dbReference type="OrthoDB" id="423960at2759"/>
<organism evidence="1 2">
    <name type="scientific">Symbiodinium pilosum</name>
    <name type="common">Dinoflagellate</name>
    <dbReference type="NCBI Taxonomy" id="2952"/>
    <lineage>
        <taxon>Eukaryota</taxon>
        <taxon>Sar</taxon>
        <taxon>Alveolata</taxon>
        <taxon>Dinophyceae</taxon>
        <taxon>Suessiales</taxon>
        <taxon>Symbiodiniaceae</taxon>
        <taxon>Symbiodinium</taxon>
    </lineage>
</organism>
<keyword evidence="2" id="KW-1185">Reference proteome</keyword>
<dbReference type="Proteomes" id="UP000649617">
    <property type="component" value="Unassembled WGS sequence"/>
</dbReference>
<comment type="caution">
    <text evidence="1">The sequence shown here is derived from an EMBL/GenBank/DDBJ whole genome shotgun (WGS) entry which is preliminary data.</text>
</comment>
<evidence type="ECO:0000313" key="2">
    <source>
        <dbReference type="Proteomes" id="UP000649617"/>
    </source>
</evidence>